<dbReference type="AlphaFoldDB" id="R4K6K4"/>
<keyword evidence="2" id="KW-0067">ATP-binding</keyword>
<dbReference type="PANTHER" id="PTHR37825:SF1">
    <property type="entry name" value="TRNA(MET) CYTIDINE ACETATE LIGASE"/>
    <property type="match status" value="1"/>
</dbReference>
<dbReference type="GO" id="GO:0006400">
    <property type="term" value="P:tRNA modification"/>
    <property type="evidence" value="ECO:0007669"/>
    <property type="project" value="UniProtKB-UniRule"/>
</dbReference>
<dbReference type="InterPro" id="IPR014729">
    <property type="entry name" value="Rossmann-like_a/b/a_fold"/>
</dbReference>
<evidence type="ECO:0000313" key="4">
    <source>
        <dbReference type="Proteomes" id="UP000013523"/>
    </source>
</evidence>
<dbReference type="OrthoDB" id="9769796at2"/>
<keyword evidence="3" id="KW-0808">Transferase</keyword>
<reference evidence="3 4" key="1">
    <citation type="submission" date="2012-01" db="EMBL/GenBank/DDBJ databases">
        <title>Complete sequence of chromosome of Clostridium pasteurianum BC1.</title>
        <authorList>
            <consortium name="US DOE Joint Genome Institute"/>
            <person name="Lucas S."/>
            <person name="Han J."/>
            <person name="Lapidus A."/>
            <person name="Cheng J.-F."/>
            <person name="Goodwin L."/>
            <person name="Pitluck S."/>
            <person name="Peters L."/>
            <person name="Mikhailova N."/>
            <person name="Teshima H."/>
            <person name="Detter J.C."/>
            <person name="Han C."/>
            <person name="Tapia R."/>
            <person name="Land M."/>
            <person name="Hauser L."/>
            <person name="Kyrpides N."/>
            <person name="Ivanova N."/>
            <person name="Pagani I."/>
            <person name="Dunn J."/>
            <person name="Taghavi S."/>
            <person name="Francis A."/>
            <person name="van der Lelie D."/>
            <person name="Woyke T."/>
        </authorList>
    </citation>
    <scope>NUCLEOTIDE SEQUENCE [LARGE SCALE GENOMIC DNA]</scope>
    <source>
        <strain evidence="3 4">BC1</strain>
    </source>
</reference>
<gene>
    <name evidence="2" type="primary">tmcAL</name>
    <name evidence="3" type="ORF">Clopa_2468</name>
</gene>
<feature type="binding site" evidence="2">
    <location>
        <position position="171"/>
    </location>
    <ligand>
        <name>ATP</name>
        <dbReference type="ChEBI" id="CHEBI:30616"/>
    </ligand>
</feature>
<keyword evidence="1 2" id="KW-0819">tRNA processing</keyword>
<dbReference type="HOGENOM" id="CLU_038915_0_1_9"/>
<proteinExistence type="inferred from homology"/>
<evidence type="ECO:0000313" key="3">
    <source>
        <dbReference type="EMBL" id="AGK97331.1"/>
    </source>
</evidence>
<evidence type="ECO:0000256" key="1">
    <source>
        <dbReference type="ARBA" id="ARBA00022694"/>
    </source>
</evidence>
<keyword evidence="2" id="KW-0436">Ligase</keyword>
<dbReference type="Gene3D" id="3.40.50.620">
    <property type="entry name" value="HUPs"/>
    <property type="match status" value="1"/>
</dbReference>
<dbReference type="GO" id="GO:0016879">
    <property type="term" value="F:ligase activity, forming carbon-nitrogen bonds"/>
    <property type="evidence" value="ECO:0007669"/>
    <property type="project" value="UniProtKB-UniRule"/>
</dbReference>
<keyword evidence="2" id="KW-0547">Nucleotide-binding</keyword>
<accession>R4K6K4</accession>
<comment type="catalytic activity">
    <reaction evidence="2">
        <text>cytidine(34) in elongator tRNA(Met) + acetate + ATP = N(4)-acetylcytidine(34) in elongator tRNA(Met) + AMP + diphosphate</text>
        <dbReference type="Rhea" id="RHEA:58144"/>
        <dbReference type="Rhea" id="RHEA-COMP:10693"/>
        <dbReference type="Rhea" id="RHEA-COMP:10694"/>
        <dbReference type="ChEBI" id="CHEBI:30089"/>
        <dbReference type="ChEBI" id="CHEBI:30616"/>
        <dbReference type="ChEBI" id="CHEBI:33019"/>
        <dbReference type="ChEBI" id="CHEBI:74900"/>
        <dbReference type="ChEBI" id="CHEBI:82748"/>
        <dbReference type="ChEBI" id="CHEBI:456215"/>
    </reaction>
</comment>
<dbReference type="Proteomes" id="UP000013523">
    <property type="component" value="Chromosome"/>
</dbReference>
<comment type="caution">
    <text evidence="2">Lacks conserved residue(s) required for the propagation of feature annotation.</text>
</comment>
<dbReference type="HAMAP" id="MF_01539">
    <property type="entry name" value="TmcAL"/>
    <property type="match status" value="1"/>
</dbReference>
<dbReference type="GO" id="GO:0000049">
    <property type="term" value="F:tRNA binding"/>
    <property type="evidence" value="ECO:0007669"/>
    <property type="project" value="UniProtKB-KW"/>
</dbReference>
<dbReference type="PATRIC" id="fig|86416.3.peg.2450"/>
<dbReference type="SUPFAM" id="SSF52374">
    <property type="entry name" value="Nucleotidylyl transferase"/>
    <property type="match status" value="1"/>
</dbReference>
<keyword evidence="2" id="KW-0820">tRNA-binding</keyword>
<dbReference type="STRING" id="86416.Clopa_2468"/>
<dbReference type="GO" id="GO:0005737">
    <property type="term" value="C:cytoplasm"/>
    <property type="evidence" value="ECO:0007669"/>
    <property type="project" value="UniProtKB-SubCell"/>
</dbReference>
<name>R4K6K4_CLOPA</name>
<dbReference type="GO" id="GO:0016740">
    <property type="term" value="F:transferase activity"/>
    <property type="evidence" value="ECO:0007669"/>
    <property type="project" value="UniProtKB-KW"/>
</dbReference>
<keyword evidence="2" id="KW-0694">RNA-binding</keyword>
<comment type="function">
    <text evidence="2">Catalyzes the formation of N(4)-acetylcytidine (ac(4)C) at the wobble position of elongator tRNA(Met), using acetate and ATP as substrates. First activates an acetate ion to form acetyladenylate (Ac-AMP) and then transfers the acetyl group to tRNA to form ac(4)C34.</text>
</comment>
<sequence length="410" mass="46809">MKVSAIVAEYNPMHNGHVFHINKTREITNCDGLIGVLSGNFVQRGQPALLDKWTRAKLAVLNGIDLVIELPAIYSISSAEFFSYGAISLLNSLKIVDSLCFGSESGDLKLIYYLSNILQNPPSEYSHLLKEYISLGLPYFTARSKALLKFISKDIDINFINSIEAMLSSSNNILAIEYCKSLIRLNSSIKAVTIKREGDNYNSQKITSKFPSATAIREKIENKSELDILNYFLPKSVYQELSSLLYNNYDFTFLKNIFEFLKYKCITGPNNLNKIPDANEGLNNKIYKSIINCKDFDELMTNIKSKRYSYTRLSRILCQYFIGFENYQTEILRKSPCPYARVLAFNNRGIEILRYIKNNSTIPVYLKLPKYKVSCECLKLDILSTNAYSIINKNVKPLSDYLNSPLIIRK</sequence>
<dbReference type="PANTHER" id="PTHR37825">
    <property type="entry name" value="TRNA(MET) CYTIDINE ACETATE LIGASE"/>
    <property type="match status" value="1"/>
</dbReference>
<comment type="subcellular location">
    <subcellularLocation>
        <location evidence="2">Cytoplasm</location>
    </subcellularLocation>
</comment>
<protein>
    <recommendedName>
        <fullName evidence="2">tRNA(Met) cytidine acetate ligase</fullName>
        <ecNumber evidence="2">6.3.4.-</ecNumber>
    </recommendedName>
</protein>
<comment type="similarity">
    <text evidence="2">Belongs to the TmcAL family.</text>
</comment>
<dbReference type="eggNOG" id="COG1323">
    <property type="taxonomic scope" value="Bacteria"/>
</dbReference>
<dbReference type="GO" id="GO:0005524">
    <property type="term" value="F:ATP binding"/>
    <property type="evidence" value="ECO:0007669"/>
    <property type="project" value="UniProtKB-KW"/>
</dbReference>
<dbReference type="Pfam" id="PF05636">
    <property type="entry name" value="HIGH_NTase1"/>
    <property type="match status" value="1"/>
</dbReference>
<dbReference type="RefSeq" id="WP_015615633.1">
    <property type="nucleotide sequence ID" value="NC_021182.1"/>
</dbReference>
<feature type="binding site" evidence="2">
    <location>
        <begin position="7"/>
        <end position="20"/>
    </location>
    <ligand>
        <name>ATP</name>
        <dbReference type="ChEBI" id="CHEBI:30616"/>
    </ligand>
</feature>
<dbReference type="KEGG" id="cpas:Clopa_2468"/>
<dbReference type="EC" id="6.3.4.-" evidence="2"/>
<dbReference type="EMBL" id="CP003261">
    <property type="protein sequence ID" value="AGK97331.1"/>
    <property type="molecule type" value="Genomic_DNA"/>
</dbReference>
<feature type="binding site" evidence="2">
    <location>
        <position position="196"/>
    </location>
    <ligand>
        <name>ATP</name>
        <dbReference type="ChEBI" id="CHEBI:30616"/>
    </ligand>
</feature>
<evidence type="ECO:0000256" key="2">
    <source>
        <dbReference type="HAMAP-Rule" id="MF_01539"/>
    </source>
</evidence>
<keyword evidence="4" id="KW-1185">Reference proteome</keyword>
<organism evidence="3 4">
    <name type="scientific">Clostridium pasteurianum BC1</name>
    <dbReference type="NCBI Taxonomy" id="86416"/>
    <lineage>
        <taxon>Bacteria</taxon>
        <taxon>Bacillati</taxon>
        <taxon>Bacillota</taxon>
        <taxon>Clostridia</taxon>
        <taxon>Eubacteriales</taxon>
        <taxon>Clostridiaceae</taxon>
        <taxon>Clostridium</taxon>
    </lineage>
</organism>
<dbReference type="InterPro" id="IPR008513">
    <property type="entry name" value="tRNA(Met)_cyd_acetate_ligase"/>
</dbReference>
<dbReference type="NCBIfam" id="NF010191">
    <property type="entry name" value="PRK13670.1"/>
    <property type="match status" value="1"/>
</dbReference>
<keyword evidence="2" id="KW-0963">Cytoplasm</keyword>
<feature type="binding site" evidence="2">
    <location>
        <position position="102"/>
    </location>
    <ligand>
        <name>ATP</name>
        <dbReference type="ChEBI" id="CHEBI:30616"/>
    </ligand>
</feature>